<dbReference type="EMBL" id="VDCQ01000020">
    <property type="protein sequence ID" value="TNJ65283.1"/>
    <property type="molecule type" value="Genomic_DNA"/>
</dbReference>
<comment type="caution">
    <text evidence="1">The sequence shown here is derived from an EMBL/GenBank/DDBJ whole genome shotgun (WGS) entry which is preliminary data.</text>
</comment>
<name>A0A5C4T855_9BACL</name>
<dbReference type="AlphaFoldDB" id="A0A5C4T855"/>
<proteinExistence type="predicted"/>
<gene>
    <name evidence="1" type="ORF">FE784_15805</name>
</gene>
<dbReference type="Proteomes" id="UP000307943">
    <property type="component" value="Unassembled WGS sequence"/>
</dbReference>
<dbReference type="RefSeq" id="WP_139603185.1">
    <property type="nucleotide sequence ID" value="NZ_VDCQ01000020.1"/>
</dbReference>
<accession>A0A5C4T855</accession>
<protein>
    <submittedName>
        <fullName evidence="1">Uncharacterized protein</fullName>
    </submittedName>
</protein>
<organism evidence="1 2">
    <name type="scientific">Paenibacillus hemerocallicola</name>
    <dbReference type="NCBI Taxonomy" id="1172614"/>
    <lineage>
        <taxon>Bacteria</taxon>
        <taxon>Bacillati</taxon>
        <taxon>Bacillota</taxon>
        <taxon>Bacilli</taxon>
        <taxon>Bacillales</taxon>
        <taxon>Paenibacillaceae</taxon>
        <taxon>Paenibacillus</taxon>
    </lineage>
</organism>
<sequence>MLSVTGQTAESIYTLLGIMMMENEREALENPTSKFFFSRLPDFARKMKRLVEGALSLGSVP</sequence>
<keyword evidence="2" id="KW-1185">Reference proteome</keyword>
<reference evidence="1 2" key="1">
    <citation type="submission" date="2019-05" db="EMBL/GenBank/DDBJ databases">
        <title>We sequenced the genome of Paenibacillus hemerocallicola KCTC 33185 for further insight into its adaptation and study the phylogeny of Paenibacillus.</title>
        <authorList>
            <person name="Narsing Rao M.P."/>
        </authorList>
    </citation>
    <scope>NUCLEOTIDE SEQUENCE [LARGE SCALE GENOMIC DNA]</scope>
    <source>
        <strain evidence="1 2">KCTC 33185</strain>
    </source>
</reference>
<evidence type="ECO:0000313" key="1">
    <source>
        <dbReference type="EMBL" id="TNJ65283.1"/>
    </source>
</evidence>
<evidence type="ECO:0000313" key="2">
    <source>
        <dbReference type="Proteomes" id="UP000307943"/>
    </source>
</evidence>